<comment type="caution">
    <text evidence="2">The sequence shown here is derived from an EMBL/GenBank/DDBJ whole genome shotgun (WGS) entry which is preliminary data.</text>
</comment>
<name>A0A4Z0YBF6_9PEZI</name>
<keyword evidence="1" id="KW-1133">Transmembrane helix</keyword>
<evidence type="ECO:0000256" key="1">
    <source>
        <dbReference type="SAM" id="Phobius"/>
    </source>
</evidence>
<dbReference type="EMBL" id="SKBN01000225">
    <property type="protein sequence ID" value="TGJ80377.1"/>
    <property type="molecule type" value="Genomic_DNA"/>
</dbReference>
<proteinExistence type="predicted"/>
<dbReference type="AlphaFoldDB" id="A0A4Z0YBF6"/>
<keyword evidence="1" id="KW-0812">Transmembrane</keyword>
<evidence type="ECO:0000313" key="2">
    <source>
        <dbReference type="EMBL" id="TGJ80377.1"/>
    </source>
</evidence>
<evidence type="ECO:0000313" key="3">
    <source>
        <dbReference type="Proteomes" id="UP000297716"/>
    </source>
</evidence>
<keyword evidence="3" id="KW-1185">Reference proteome</keyword>
<sequence>MVITQRTDLSCWSKASLLNASVELAAFVFPRGTRFIVPTPRIGTSASRALVFGTERPCRRYPEQTSFRGTGVATTVVPESASDGQDFETAISGCAGMVPIIPSSSRWIFGALLPPTYMLLTPILAFFFDSDAGCNAAFVDLAITAFRFCSGVA</sequence>
<feature type="transmembrane region" description="Helical" evidence="1">
    <location>
        <begin position="107"/>
        <end position="128"/>
    </location>
</feature>
<gene>
    <name evidence="2" type="ORF">E0Z10_g8402</name>
</gene>
<protein>
    <submittedName>
        <fullName evidence="2">Uncharacterized protein</fullName>
    </submittedName>
</protein>
<reference evidence="2 3" key="1">
    <citation type="submission" date="2019-03" db="EMBL/GenBank/DDBJ databases">
        <title>Draft genome sequence of Xylaria hypoxylon DSM 108379, a ubiquitous saprotrophic-parasitic fungi on hardwood.</title>
        <authorList>
            <person name="Buettner E."/>
            <person name="Leonhardt S."/>
            <person name="Gebauer A.M."/>
            <person name="Liers C."/>
            <person name="Hofrichter M."/>
            <person name="Kellner H."/>
        </authorList>
    </citation>
    <scope>NUCLEOTIDE SEQUENCE [LARGE SCALE GENOMIC DNA]</scope>
    <source>
        <strain evidence="2 3">DSM 108379</strain>
    </source>
</reference>
<keyword evidence="1" id="KW-0472">Membrane</keyword>
<accession>A0A4Z0YBF6</accession>
<dbReference type="Proteomes" id="UP000297716">
    <property type="component" value="Unassembled WGS sequence"/>
</dbReference>
<organism evidence="2 3">
    <name type="scientific">Xylaria hypoxylon</name>
    <dbReference type="NCBI Taxonomy" id="37992"/>
    <lineage>
        <taxon>Eukaryota</taxon>
        <taxon>Fungi</taxon>
        <taxon>Dikarya</taxon>
        <taxon>Ascomycota</taxon>
        <taxon>Pezizomycotina</taxon>
        <taxon>Sordariomycetes</taxon>
        <taxon>Xylariomycetidae</taxon>
        <taxon>Xylariales</taxon>
        <taxon>Xylariaceae</taxon>
        <taxon>Xylaria</taxon>
    </lineage>
</organism>